<proteinExistence type="predicted"/>
<evidence type="ECO:0000313" key="3">
    <source>
        <dbReference type="Proteomes" id="UP000288805"/>
    </source>
</evidence>
<gene>
    <name evidence="2" type="ORF">CK203_111325</name>
</gene>
<organism evidence="2 3">
    <name type="scientific">Vitis vinifera</name>
    <name type="common">Grape</name>
    <dbReference type="NCBI Taxonomy" id="29760"/>
    <lineage>
        <taxon>Eukaryota</taxon>
        <taxon>Viridiplantae</taxon>
        <taxon>Streptophyta</taxon>
        <taxon>Embryophyta</taxon>
        <taxon>Tracheophyta</taxon>
        <taxon>Spermatophyta</taxon>
        <taxon>Magnoliopsida</taxon>
        <taxon>eudicotyledons</taxon>
        <taxon>Gunneridae</taxon>
        <taxon>Pentapetalae</taxon>
        <taxon>rosids</taxon>
        <taxon>Vitales</taxon>
        <taxon>Vitaceae</taxon>
        <taxon>Viteae</taxon>
        <taxon>Vitis</taxon>
    </lineage>
</organism>
<reference evidence="2 3" key="1">
    <citation type="journal article" date="2018" name="PLoS Genet.">
        <title>Population sequencing reveals clonal diversity and ancestral inbreeding in the grapevine cultivar Chardonnay.</title>
        <authorList>
            <person name="Roach M.J."/>
            <person name="Johnson D.L."/>
            <person name="Bohlmann J."/>
            <person name="van Vuuren H.J."/>
            <person name="Jones S.J."/>
            <person name="Pretorius I.S."/>
            <person name="Schmidt S.A."/>
            <person name="Borneman A.R."/>
        </authorList>
    </citation>
    <scope>NUCLEOTIDE SEQUENCE [LARGE SCALE GENOMIC DNA]</scope>
    <source>
        <strain evidence="3">cv. Chardonnay</strain>
        <tissue evidence="2">Leaf</tissue>
    </source>
</reference>
<sequence length="480" mass="54372">MESIEAKRFTLIFPSDSLHPKHNVCANEHEHARGCNKLVLSKGRSSVKKFKAPYAGEEASNVESVLDSGSRRYENKFLHLDRWVPKRSTLQWARVLVKSDEAKMPRVVPRQGCSGQKVREEEDGVAHVALSVGSKGELVLEGSKARLDVISQGRGCGSWCMILMDGTDLAVKVNDVWVEKKVRKGGVTIRVASREEFPIEDWQANGRLLVFLDNRTLELVVMEVGEHFVLKIVRSNSSRGIKLSLTMRRSTEIIVELELCDLPLLGAPLFGVRANEVIDSKLKDNLRGILCKLDIEKAYNHINWSFVLALMEKMRSSKGLRKGDPLSPYLFILVIKTLSHLLSMAKEGGFIEGFLVKGRYDVGVEISHLFFVDDTLIFCDTSKENLEHLSWVFMWFEACSELKINLEKTELIPIGDVPNLEEFVEVLGRKVGNLPTTYLRLPLGAPHKFIMVWKGWKRVPKKSCFMEEAISFKKQKTDFD</sequence>
<protein>
    <recommendedName>
        <fullName evidence="1">Reverse transcriptase domain-containing protein</fullName>
    </recommendedName>
</protein>
<feature type="domain" description="Reverse transcriptase" evidence="1">
    <location>
        <begin position="237"/>
        <end position="412"/>
    </location>
</feature>
<dbReference type="AlphaFoldDB" id="A0A438CAD5"/>
<dbReference type="EMBL" id="QGNW01002387">
    <property type="protein sequence ID" value="RVW20201.1"/>
    <property type="molecule type" value="Genomic_DNA"/>
</dbReference>
<dbReference type="InterPro" id="IPR000477">
    <property type="entry name" value="RT_dom"/>
</dbReference>
<evidence type="ECO:0000313" key="2">
    <source>
        <dbReference type="EMBL" id="RVW20201.1"/>
    </source>
</evidence>
<dbReference type="PANTHER" id="PTHR33116:SF78">
    <property type="entry name" value="OS12G0587133 PROTEIN"/>
    <property type="match status" value="1"/>
</dbReference>
<dbReference type="Pfam" id="PF00078">
    <property type="entry name" value="RVT_1"/>
    <property type="match status" value="1"/>
</dbReference>
<accession>A0A438CAD5</accession>
<dbReference type="PANTHER" id="PTHR33116">
    <property type="entry name" value="REVERSE TRANSCRIPTASE ZINC-BINDING DOMAIN-CONTAINING PROTEIN-RELATED-RELATED"/>
    <property type="match status" value="1"/>
</dbReference>
<name>A0A438CAD5_VITVI</name>
<comment type="caution">
    <text evidence="2">The sequence shown here is derived from an EMBL/GenBank/DDBJ whole genome shotgun (WGS) entry which is preliminary data.</text>
</comment>
<evidence type="ECO:0000259" key="1">
    <source>
        <dbReference type="Pfam" id="PF00078"/>
    </source>
</evidence>
<dbReference type="Proteomes" id="UP000288805">
    <property type="component" value="Unassembled WGS sequence"/>
</dbReference>